<dbReference type="EMBL" id="CABDUW010000040">
    <property type="protein sequence ID" value="VTJ54692.1"/>
    <property type="molecule type" value="Genomic_DNA"/>
</dbReference>
<feature type="compositionally biased region" description="Polar residues" evidence="1">
    <location>
        <begin position="24"/>
        <end position="34"/>
    </location>
</feature>
<comment type="caution">
    <text evidence="2">The sequence shown here is derived from an EMBL/GenBank/DDBJ whole genome shotgun (WGS) entry which is preliminary data.</text>
</comment>
<protein>
    <submittedName>
        <fullName evidence="2">Uncharacterized protein</fullName>
    </submittedName>
</protein>
<evidence type="ECO:0000256" key="1">
    <source>
        <dbReference type="SAM" id="MobiDB-lite"/>
    </source>
</evidence>
<feature type="region of interest" description="Disordered" evidence="1">
    <location>
        <begin position="14"/>
        <end position="35"/>
    </location>
</feature>
<gene>
    <name evidence="2" type="ORF">MONAX_5E007855</name>
</gene>
<accession>A0A5E4ADP8</accession>
<reference evidence="2" key="1">
    <citation type="submission" date="2019-04" db="EMBL/GenBank/DDBJ databases">
        <authorList>
            <person name="Alioto T."/>
            <person name="Alioto T."/>
        </authorList>
    </citation>
    <scope>NUCLEOTIDE SEQUENCE [LARGE SCALE GENOMIC DNA]</scope>
</reference>
<sequence>MYIAPLLVSSFGTGLDTRPLPGQRQGQASRSPSPTHVLPALARSLRFADPPPGQKQDRGLLRTPRPHHLFYSRPLGPRGCICSLTRLRGRSPWVSSFVLRAFCSTGPHLGHSSLVPPSCGFSVLWRRILTWCDFSRWSSSLEDIAGSRTEARVSWWGMEWWPVAFRWAWDVTARAVWPAAAYSHSGAQPREG</sequence>
<proteinExistence type="predicted"/>
<name>A0A5E4ADP8_MARMO</name>
<organism evidence="2">
    <name type="scientific">Marmota monax</name>
    <name type="common">Woodchuck</name>
    <dbReference type="NCBI Taxonomy" id="9995"/>
    <lineage>
        <taxon>Eukaryota</taxon>
        <taxon>Metazoa</taxon>
        <taxon>Chordata</taxon>
        <taxon>Craniata</taxon>
        <taxon>Vertebrata</taxon>
        <taxon>Euteleostomi</taxon>
        <taxon>Mammalia</taxon>
        <taxon>Eutheria</taxon>
        <taxon>Euarchontoglires</taxon>
        <taxon>Glires</taxon>
        <taxon>Rodentia</taxon>
        <taxon>Sciuromorpha</taxon>
        <taxon>Sciuridae</taxon>
        <taxon>Xerinae</taxon>
        <taxon>Marmotini</taxon>
        <taxon>Marmota</taxon>
    </lineage>
</organism>
<evidence type="ECO:0000313" key="2">
    <source>
        <dbReference type="EMBL" id="VTJ54692.1"/>
    </source>
</evidence>
<dbReference type="AlphaFoldDB" id="A0A5E4ADP8"/>